<accession>A0ACB8G0C6</accession>
<organism evidence="1 2">
    <name type="scientific">Sphaerodactylus townsendi</name>
    <dbReference type="NCBI Taxonomy" id="933632"/>
    <lineage>
        <taxon>Eukaryota</taxon>
        <taxon>Metazoa</taxon>
        <taxon>Chordata</taxon>
        <taxon>Craniata</taxon>
        <taxon>Vertebrata</taxon>
        <taxon>Euteleostomi</taxon>
        <taxon>Lepidosauria</taxon>
        <taxon>Squamata</taxon>
        <taxon>Bifurcata</taxon>
        <taxon>Gekkota</taxon>
        <taxon>Sphaerodactylidae</taxon>
        <taxon>Sphaerodactylus</taxon>
    </lineage>
</organism>
<protein>
    <submittedName>
        <fullName evidence="1">Uncharacterized protein</fullName>
    </submittedName>
</protein>
<keyword evidence="2" id="KW-1185">Reference proteome</keyword>
<gene>
    <name evidence="1" type="ORF">K3G42_012152</name>
</gene>
<name>A0ACB8G0C6_9SAUR</name>
<proteinExistence type="predicted"/>
<dbReference type="Proteomes" id="UP000827872">
    <property type="component" value="Linkage Group LG02"/>
</dbReference>
<comment type="caution">
    <text evidence="1">The sequence shown here is derived from an EMBL/GenBank/DDBJ whole genome shotgun (WGS) entry which is preliminary data.</text>
</comment>
<evidence type="ECO:0000313" key="1">
    <source>
        <dbReference type="EMBL" id="KAH8013143.1"/>
    </source>
</evidence>
<sequence>MMIQSKRLSKLWTMKMNWIYCLVIVAVTQIGSDGAAHLDFHCNESRTRLKQRSFAEPWGVCAIGCVIQMLNREVQKKFHVEISIRVPMRVMMLRSKYVWQLATKTAWIF</sequence>
<reference evidence="1" key="1">
    <citation type="submission" date="2021-08" db="EMBL/GenBank/DDBJ databases">
        <title>The first chromosome-level gecko genome reveals the dynamic sex chromosomes of Neotropical dwarf geckos (Sphaerodactylidae: Sphaerodactylus).</title>
        <authorList>
            <person name="Pinto B.J."/>
            <person name="Keating S.E."/>
            <person name="Gamble T."/>
        </authorList>
    </citation>
    <scope>NUCLEOTIDE SEQUENCE</scope>
    <source>
        <strain evidence="1">TG3544</strain>
    </source>
</reference>
<dbReference type="EMBL" id="CM037615">
    <property type="protein sequence ID" value="KAH8013143.1"/>
    <property type="molecule type" value="Genomic_DNA"/>
</dbReference>
<evidence type="ECO:0000313" key="2">
    <source>
        <dbReference type="Proteomes" id="UP000827872"/>
    </source>
</evidence>